<dbReference type="GO" id="GO:0035999">
    <property type="term" value="P:tetrahydrofolate interconversion"/>
    <property type="evidence" value="ECO:0007669"/>
    <property type="project" value="UniProtKB-UniPathway"/>
</dbReference>
<keyword evidence="5" id="KW-0274">FAD</keyword>
<evidence type="ECO:0000313" key="7">
    <source>
        <dbReference type="EMBL" id="SVA55479.1"/>
    </source>
</evidence>
<name>A0A381WSJ0_9ZZZZ</name>
<dbReference type="PANTHER" id="PTHR45754:SF3">
    <property type="entry name" value="METHYLENETETRAHYDROFOLATE REDUCTASE (NADPH)"/>
    <property type="match status" value="1"/>
</dbReference>
<dbReference type="InterPro" id="IPR029041">
    <property type="entry name" value="FAD-linked_oxidoreductase-like"/>
</dbReference>
<dbReference type="Gene3D" id="3.20.20.220">
    <property type="match status" value="1"/>
</dbReference>
<comment type="pathway">
    <text evidence="2">One-carbon metabolism; tetrahydrofolate interconversion.</text>
</comment>
<gene>
    <name evidence="7" type="ORF">METZ01_LOCUS108333</name>
</gene>
<evidence type="ECO:0000256" key="6">
    <source>
        <dbReference type="ARBA" id="ARBA00023002"/>
    </source>
</evidence>
<evidence type="ECO:0000256" key="4">
    <source>
        <dbReference type="ARBA" id="ARBA00022630"/>
    </source>
</evidence>
<keyword evidence="4" id="KW-0285">Flavoprotein</keyword>
<comment type="similarity">
    <text evidence="3">Belongs to the methylenetetrahydrofolate reductase family.</text>
</comment>
<dbReference type="UniPathway" id="UPA00193"/>
<organism evidence="7">
    <name type="scientific">marine metagenome</name>
    <dbReference type="NCBI Taxonomy" id="408172"/>
    <lineage>
        <taxon>unclassified sequences</taxon>
        <taxon>metagenomes</taxon>
        <taxon>ecological metagenomes</taxon>
    </lineage>
</organism>
<evidence type="ECO:0000256" key="3">
    <source>
        <dbReference type="ARBA" id="ARBA00006743"/>
    </source>
</evidence>
<protein>
    <submittedName>
        <fullName evidence="7">Uncharacterized protein</fullName>
    </submittedName>
</protein>
<reference evidence="7" key="1">
    <citation type="submission" date="2018-05" db="EMBL/GenBank/DDBJ databases">
        <authorList>
            <person name="Lanie J.A."/>
            <person name="Ng W.-L."/>
            <person name="Kazmierczak K.M."/>
            <person name="Andrzejewski T.M."/>
            <person name="Davidsen T.M."/>
            <person name="Wayne K.J."/>
            <person name="Tettelin H."/>
            <person name="Glass J.I."/>
            <person name="Rusch D."/>
            <person name="Podicherti R."/>
            <person name="Tsui H.-C.T."/>
            <person name="Winkler M.E."/>
        </authorList>
    </citation>
    <scope>NUCLEOTIDE SEQUENCE</scope>
</reference>
<evidence type="ECO:0000256" key="2">
    <source>
        <dbReference type="ARBA" id="ARBA00004777"/>
    </source>
</evidence>
<dbReference type="SUPFAM" id="SSF51730">
    <property type="entry name" value="FAD-linked oxidoreductase"/>
    <property type="match status" value="1"/>
</dbReference>
<dbReference type="AlphaFoldDB" id="A0A381WSJ0"/>
<comment type="cofactor">
    <cofactor evidence="1">
        <name>FAD</name>
        <dbReference type="ChEBI" id="CHEBI:57692"/>
    </cofactor>
</comment>
<evidence type="ECO:0000256" key="1">
    <source>
        <dbReference type="ARBA" id="ARBA00001974"/>
    </source>
</evidence>
<proteinExistence type="inferred from homology"/>
<dbReference type="PANTHER" id="PTHR45754">
    <property type="entry name" value="METHYLENETETRAHYDROFOLATE REDUCTASE"/>
    <property type="match status" value="1"/>
</dbReference>
<sequence>MHLIELYKKQNFVFSIEIFPPKTEKGMDKLKMTLEKFNGYTPDYFSVTYGAGGTSRANTHEMAAHIRHDLGVPVMAHLTCVSHSAKEIDDVLTKLKNSNIENLMALRGDPTLGTEHFILPEGGYHNAGELISAVRKHSDFGIGAAGYPEGHVDNPDKDDDRKHLHGKIAAGAEFIVTQFFLDNTYFLRWRDKLREEGANVPLVAGILPPSNWKATKRMSEMCGVSIPQDLAEALLKHENDPVASKEIGFVHVEKQIEGLLREGVEGVHLYALNNLDTVKRLGPKLREAAGTSPACSAD</sequence>
<dbReference type="GO" id="GO:0071949">
    <property type="term" value="F:FAD binding"/>
    <property type="evidence" value="ECO:0007669"/>
    <property type="project" value="TreeGrafter"/>
</dbReference>
<keyword evidence="6" id="KW-0560">Oxidoreductase</keyword>
<dbReference type="GO" id="GO:0009086">
    <property type="term" value="P:methionine biosynthetic process"/>
    <property type="evidence" value="ECO:0007669"/>
    <property type="project" value="TreeGrafter"/>
</dbReference>
<evidence type="ECO:0000256" key="5">
    <source>
        <dbReference type="ARBA" id="ARBA00022827"/>
    </source>
</evidence>
<dbReference type="EMBL" id="UINC01012746">
    <property type="protein sequence ID" value="SVA55479.1"/>
    <property type="molecule type" value="Genomic_DNA"/>
</dbReference>
<dbReference type="CDD" id="cd00537">
    <property type="entry name" value="MTHFR"/>
    <property type="match status" value="1"/>
</dbReference>
<dbReference type="Pfam" id="PF02219">
    <property type="entry name" value="MTHFR"/>
    <property type="match status" value="1"/>
</dbReference>
<dbReference type="GO" id="GO:0004489">
    <property type="term" value="F:methylenetetrahydrofolate reductase [NAD(P)H] activity"/>
    <property type="evidence" value="ECO:0007669"/>
    <property type="project" value="InterPro"/>
</dbReference>
<dbReference type="InterPro" id="IPR003171">
    <property type="entry name" value="Mehydrof_redctse-like"/>
</dbReference>
<accession>A0A381WSJ0</accession>
<dbReference type="GO" id="GO:0005829">
    <property type="term" value="C:cytosol"/>
    <property type="evidence" value="ECO:0007669"/>
    <property type="project" value="TreeGrafter"/>
</dbReference>